<keyword evidence="1" id="KW-0812">Transmembrane</keyword>
<feature type="transmembrane region" description="Helical" evidence="1">
    <location>
        <begin position="62"/>
        <end position="83"/>
    </location>
</feature>
<comment type="caution">
    <text evidence="2">The sequence shown here is derived from an EMBL/GenBank/DDBJ whole genome shotgun (WGS) entry which is preliminary data.</text>
</comment>
<keyword evidence="1" id="KW-1133">Transmembrane helix</keyword>
<proteinExistence type="predicted"/>
<sequence length="208" mass="22661">MNYPVAQPVTKKKWIAGSLAFFIPGIGHMYLGLMVKAIVIMMLIVLDILGIVYLSMDDDNVLPIVLLSLLMPIIYFYSLFDAIQSTDAVNERKVAQAAYAAQPLPPIPPNVPYMEHSPEQPMVGESQHSIPLTKVPLNPNDGQAHRSISPLGMLLLVGVGIVLVGIIGDNFMNHLFRSSGAIVGAVLLVGAGIALWVWENKADHRKEN</sequence>
<reference evidence="3" key="1">
    <citation type="journal article" date="2019" name="Int. J. Syst. Evol. Microbiol.">
        <title>The Global Catalogue of Microorganisms (GCM) 10K type strain sequencing project: providing services to taxonomists for standard genome sequencing and annotation.</title>
        <authorList>
            <consortium name="The Broad Institute Genomics Platform"/>
            <consortium name="The Broad Institute Genome Sequencing Center for Infectious Disease"/>
            <person name="Wu L."/>
            <person name="Ma J."/>
        </authorList>
    </citation>
    <scope>NUCLEOTIDE SEQUENCE [LARGE SCALE GENOMIC DNA]</scope>
    <source>
        <strain evidence="3">CGMCC 1.18575</strain>
    </source>
</reference>
<dbReference type="RefSeq" id="WP_378139060.1">
    <property type="nucleotide sequence ID" value="NZ_JBHSMI010000067.1"/>
</dbReference>
<feature type="transmembrane region" description="Helical" evidence="1">
    <location>
        <begin position="180"/>
        <end position="198"/>
    </location>
</feature>
<evidence type="ECO:0008006" key="4">
    <source>
        <dbReference type="Google" id="ProtNLM"/>
    </source>
</evidence>
<evidence type="ECO:0000256" key="1">
    <source>
        <dbReference type="SAM" id="Phobius"/>
    </source>
</evidence>
<dbReference type="EMBL" id="JBHSMI010000067">
    <property type="protein sequence ID" value="MFC5406884.1"/>
    <property type="molecule type" value="Genomic_DNA"/>
</dbReference>
<name>A0ABW0I0R9_9BACL</name>
<dbReference type="Proteomes" id="UP001596113">
    <property type="component" value="Unassembled WGS sequence"/>
</dbReference>
<keyword evidence="1" id="KW-0472">Membrane</keyword>
<organism evidence="2 3">
    <name type="scientific">Cohnella soli</name>
    <dbReference type="NCBI Taxonomy" id="425005"/>
    <lineage>
        <taxon>Bacteria</taxon>
        <taxon>Bacillati</taxon>
        <taxon>Bacillota</taxon>
        <taxon>Bacilli</taxon>
        <taxon>Bacillales</taxon>
        <taxon>Paenibacillaceae</taxon>
        <taxon>Cohnella</taxon>
    </lineage>
</organism>
<keyword evidence="3" id="KW-1185">Reference proteome</keyword>
<protein>
    <recommendedName>
        <fullName evidence="4">TM2 domain-containing protein</fullName>
    </recommendedName>
</protein>
<feature type="transmembrane region" description="Helical" evidence="1">
    <location>
        <begin position="151"/>
        <end position="168"/>
    </location>
</feature>
<accession>A0ABW0I0R9</accession>
<feature type="transmembrane region" description="Helical" evidence="1">
    <location>
        <begin position="14"/>
        <end position="31"/>
    </location>
</feature>
<feature type="transmembrane region" description="Helical" evidence="1">
    <location>
        <begin position="38"/>
        <end position="56"/>
    </location>
</feature>
<gene>
    <name evidence="2" type="ORF">ACFPOF_29520</name>
</gene>
<evidence type="ECO:0000313" key="2">
    <source>
        <dbReference type="EMBL" id="MFC5406884.1"/>
    </source>
</evidence>
<evidence type="ECO:0000313" key="3">
    <source>
        <dbReference type="Proteomes" id="UP001596113"/>
    </source>
</evidence>